<dbReference type="InParanoid" id="A0A2P6MZA4"/>
<dbReference type="AlphaFoldDB" id="A0A2P6MZA4"/>
<evidence type="ECO:0000313" key="2">
    <source>
        <dbReference type="Proteomes" id="UP000241769"/>
    </source>
</evidence>
<evidence type="ECO:0000313" key="1">
    <source>
        <dbReference type="EMBL" id="PRP77037.1"/>
    </source>
</evidence>
<keyword evidence="2" id="KW-1185">Reference proteome</keyword>
<gene>
    <name evidence="1" type="ORF">PROFUN_14571</name>
</gene>
<comment type="caution">
    <text evidence="1">The sequence shown here is derived from an EMBL/GenBank/DDBJ whole genome shotgun (WGS) entry which is preliminary data.</text>
</comment>
<protein>
    <submittedName>
        <fullName evidence="1">Uncharacterized protein</fullName>
    </submittedName>
</protein>
<dbReference type="Proteomes" id="UP000241769">
    <property type="component" value="Unassembled WGS sequence"/>
</dbReference>
<organism evidence="1 2">
    <name type="scientific">Planoprotostelium fungivorum</name>
    <dbReference type="NCBI Taxonomy" id="1890364"/>
    <lineage>
        <taxon>Eukaryota</taxon>
        <taxon>Amoebozoa</taxon>
        <taxon>Evosea</taxon>
        <taxon>Variosea</taxon>
        <taxon>Cavosteliida</taxon>
        <taxon>Cavosteliaceae</taxon>
        <taxon>Planoprotostelium</taxon>
    </lineage>
</organism>
<sequence>MPSRDTRVYQLTQVYESTVLSCVERDLSTIESLKRNIEELHGVFALYDTATGRVPNIWDIGSGVQMVIQDPKSVPTMTTGVFLAQISRNSSRVFTATIIALPEGLNEAMVTVVSYHVLQRYKEARINQTKSLVSLTSRIIDELKRMLE</sequence>
<proteinExistence type="predicted"/>
<dbReference type="EMBL" id="MDYQ01000285">
    <property type="protein sequence ID" value="PRP77037.1"/>
    <property type="molecule type" value="Genomic_DNA"/>
</dbReference>
<name>A0A2P6MZA4_9EUKA</name>
<reference evidence="1 2" key="1">
    <citation type="journal article" date="2018" name="Genome Biol. Evol.">
        <title>Multiple Roots of Fruiting Body Formation in Amoebozoa.</title>
        <authorList>
            <person name="Hillmann F."/>
            <person name="Forbes G."/>
            <person name="Novohradska S."/>
            <person name="Ferling I."/>
            <person name="Riege K."/>
            <person name="Groth M."/>
            <person name="Westermann M."/>
            <person name="Marz M."/>
            <person name="Spaller T."/>
            <person name="Winckler T."/>
            <person name="Schaap P."/>
            <person name="Glockner G."/>
        </authorList>
    </citation>
    <scope>NUCLEOTIDE SEQUENCE [LARGE SCALE GENOMIC DNA]</scope>
    <source>
        <strain evidence="1 2">Jena</strain>
    </source>
</reference>
<accession>A0A2P6MZA4</accession>